<name>A0ABQ2RYK0_9DEIO</name>
<evidence type="ECO:0000256" key="3">
    <source>
        <dbReference type="ARBA" id="ARBA00023235"/>
    </source>
</evidence>
<comment type="similarity">
    <text evidence="2 5">Belongs to the aldose epimerase family.</text>
</comment>
<gene>
    <name evidence="6" type="ORF">GCM10008959_34270</name>
</gene>
<dbReference type="InterPro" id="IPR015443">
    <property type="entry name" value="Aldose_1-epimerase"/>
</dbReference>
<dbReference type="InterPro" id="IPR047215">
    <property type="entry name" value="Galactose_mutarotase-like"/>
</dbReference>
<reference evidence="7" key="1">
    <citation type="journal article" date="2019" name="Int. J. Syst. Evol. Microbiol.">
        <title>The Global Catalogue of Microorganisms (GCM) 10K type strain sequencing project: providing services to taxonomists for standard genome sequencing and annotation.</title>
        <authorList>
            <consortium name="The Broad Institute Genomics Platform"/>
            <consortium name="The Broad Institute Genome Sequencing Center for Infectious Disease"/>
            <person name="Wu L."/>
            <person name="Ma J."/>
        </authorList>
    </citation>
    <scope>NUCLEOTIDE SEQUENCE [LARGE SCALE GENOMIC DNA]</scope>
    <source>
        <strain evidence="7">JCM 31404</strain>
    </source>
</reference>
<dbReference type="EC" id="5.1.3.3" evidence="5"/>
<proteinExistence type="inferred from homology"/>
<dbReference type="Gene3D" id="2.70.98.10">
    <property type="match status" value="1"/>
</dbReference>
<keyword evidence="7" id="KW-1185">Reference proteome</keyword>
<dbReference type="Pfam" id="PF01263">
    <property type="entry name" value="Aldose_epim"/>
    <property type="match status" value="1"/>
</dbReference>
<dbReference type="PANTHER" id="PTHR10091">
    <property type="entry name" value="ALDOSE-1-EPIMERASE"/>
    <property type="match status" value="1"/>
</dbReference>
<evidence type="ECO:0000256" key="5">
    <source>
        <dbReference type="PIRNR" id="PIRNR005096"/>
    </source>
</evidence>
<protein>
    <recommendedName>
        <fullName evidence="5">Aldose 1-epimerase</fullName>
        <ecNumber evidence="5">5.1.3.3</ecNumber>
    </recommendedName>
</protein>
<comment type="caution">
    <text evidence="6">The sequence shown here is derived from an EMBL/GenBank/DDBJ whole genome shotgun (WGS) entry which is preliminary data.</text>
</comment>
<dbReference type="SUPFAM" id="SSF74650">
    <property type="entry name" value="Galactose mutarotase-like"/>
    <property type="match status" value="1"/>
</dbReference>
<organism evidence="6 7">
    <name type="scientific">Deinococcus seoulensis</name>
    <dbReference type="NCBI Taxonomy" id="1837379"/>
    <lineage>
        <taxon>Bacteria</taxon>
        <taxon>Thermotogati</taxon>
        <taxon>Deinococcota</taxon>
        <taxon>Deinococci</taxon>
        <taxon>Deinococcales</taxon>
        <taxon>Deinococcaceae</taxon>
        <taxon>Deinococcus</taxon>
    </lineage>
</organism>
<evidence type="ECO:0000256" key="2">
    <source>
        <dbReference type="ARBA" id="ARBA00006206"/>
    </source>
</evidence>
<comment type="catalytic activity">
    <reaction evidence="5">
        <text>alpha-D-glucose = beta-D-glucose</text>
        <dbReference type="Rhea" id="RHEA:10264"/>
        <dbReference type="ChEBI" id="CHEBI:15903"/>
        <dbReference type="ChEBI" id="CHEBI:17925"/>
        <dbReference type="EC" id="5.1.3.3"/>
    </reaction>
</comment>
<dbReference type="PIRSF" id="PIRSF005096">
    <property type="entry name" value="GALM"/>
    <property type="match status" value="1"/>
</dbReference>
<comment type="pathway">
    <text evidence="1 5">Carbohydrate metabolism; hexose metabolism.</text>
</comment>
<dbReference type="Proteomes" id="UP000634308">
    <property type="component" value="Unassembled WGS sequence"/>
</dbReference>
<keyword evidence="3 5" id="KW-0413">Isomerase</keyword>
<sequence>MTGHSPLPVTPPPVGTLDTRDWDGLPGALLFTLTLPDGTEARLSNLGATLVSLRVPDRSGVLADVTLGHDDPRAYLDRARTPYFGATIGRYANRIAGGRFPLDGREVQLPLVEPHTTLHGGPDGFDRRLWDAQGSVGEDGPTVLFTRLSPDGEEGFPGNLNVSVRYTLRPDRAVQIDYHAVTDAPTVVNLTHHSYWNLSGDPSCPVLDHEVRITAAQFTPVDAHLLPESAHAPVQGTPFDLREARVLADALAAPHPQTERCGGFDHNFVLNGPAGQLRLAATVRHAPSGRVMDVQTTEPGVQFYTGNALDGRVQGRGNVTYAAHAALCLEPQHYPDSPNRPDFPSTRLDPGQAWYSRTVYAFRTDD</sequence>
<keyword evidence="4 5" id="KW-0119">Carbohydrate metabolism</keyword>
<dbReference type="CDD" id="cd09019">
    <property type="entry name" value="galactose_mutarotase_like"/>
    <property type="match status" value="1"/>
</dbReference>
<evidence type="ECO:0000256" key="1">
    <source>
        <dbReference type="ARBA" id="ARBA00005028"/>
    </source>
</evidence>
<dbReference type="NCBIfam" id="NF008277">
    <property type="entry name" value="PRK11055.1"/>
    <property type="match status" value="1"/>
</dbReference>
<dbReference type="InterPro" id="IPR008183">
    <property type="entry name" value="Aldose_1/G6P_1-epimerase"/>
</dbReference>
<dbReference type="EMBL" id="BMQM01000030">
    <property type="protein sequence ID" value="GGR69380.1"/>
    <property type="molecule type" value="Genomic_DNA"/>
</dbReference>
<evidence type="ECO:0000313" key="7">
    <source>
        <dbReference type="Proteomes" id="UP000634308"/>
    </source>
</evidence>
<dbReference type="PANTHER" id="PTHR10091:SF0">
    <property type="entry name" value="GALACTOSE MUTAROTASE"/>
    <property type="match status" value="1"/>
</dbReference>
<accession>A0ABQ2RYK0</accession>
<evidence type="ECO:0000313" key="6">
    <source>
        <dbReference type="EMBL" id="GGR69380.1"/>
    </source>
</evidence>
<dbReference type="InterPro" id="IPR011013">
    <property type="entry name" value="Gal_mutarotase_sf_dom"/>
</dbReference>
<evidence type="ECO:0000256" key="4">
    <source>
        <dbReference type="ARBA" id="ARBA00023277"/>
    </source>
</evidence>
<dbReference type="InterPro" id="IPR014718">
    <property type="entry name" value="GH-type_carb-bd"/>
</dbReference>
<dbReference type="RefSeq" id="WP_229778009.1">
    <property type="nucleotide sequence ID" value="NZ_BMQM01000030.1"/>
</dbReference>